<dbReference type="GO" id="GO:0008156">
    <property type="term" value="P:negative regulation of DNA replication"/>
    <property type="evidence" value="ECO:0007669"/>
    <property type="project" value="UniProtKB-UniRule"/>
</dbReference>
<dbReference type="GO" id="GO:0006260">
    <property type="term" value="P:DNA replication"/>
    <property type="evidence" value="ECO:0007669"/>
    <property type="project" value="UniProtKB-KW"/>
</dbReference>
<dbReference type="EMBL" id="FOXW01000009">
    <property type="protein sequence ID" value="SFQ44897.1"/>
    <property type="molecule type" value="Genomic_DNA"/>
</dbReference>
<dbReference type="GO" id="GO:0008270">
    <property type="term" value="F:zinc ion binding"/>
    <property type="evidence" value="ECO:0007669"/>
    <property type="project" value="UniProtKB-UniRule"/>
</dbReference>
<keyword evidence="3 6" id="KW-0479">Metal-binding</keyword>
<evidence type="ECO:0000256" key="3">
    <source>
        <dbReference type="ARBA" id="ARBA00022723"/>
    </source>
</evidence>
<dbReference type="Pfam" id="PF06156">
    <property type="entry name" value="YabA"/>
    <property type="match status" value="1"/>
</dbReference>
<keyword evidence="2 6" id="KW-0235">DNA replication</keyword>
<keyword evidence="9" id="KW-1185">Reference proteome</keyword>
<feature type="binding site" evidence="6">
    <location>
        <position position="94"/>
    </location>
    <ligand>
        <name>Zn(2+)</name>
        <dbReference type="ChEBI" id="CHEBI:29105"/>
    </ligand>
</feature>
<name>A0A1I5YLX4_9LACT</name>
<evidence type="ECO:0000256" key="2">
    <source>
        <dbReference type="ARBA" id="ARBA00022705"/>
    </source>
</evidence>
<comment type="subcellular location">
    <subcellularLocation>
        <location evidence="6">Cytoplasm</location>
        <location evidence="6">Nucleoid</location>
    </subcellularLocation>
    <text evidence="6">Localizes in tight foci, which correspond to the replisome at mid-cell throughout the cell cycle.</text>
</comment>
<feature type="binding site" evidence="6">
    <location>
        <position position="113"/>
    </location>
    <ligand>
        <name>Zn(2+)</name>
        <dbReference type="ChEBI" id="CHEBI:29105"/>
    </ligand>
</feature>
<comment type="similarity">
    <text evidence="6">Belongs to the YabA family.</text>
</comment>
<evidence type="ECO:0000256" key="5">
    <source>
        <dbReference type="ARBA" id="ARBA00022880"/>
    </source>
</evidence>
<evidence type="ECO:0000256" key="7">
    <source>
        <dbReference type="SAM" id="MobiDB-lite"/>
    </source>
</evidence>
<feature type="region of interest" description="Disordered" evidence="7">
    <location>
        <begin position="59"/>
        <end position="79"/>
    </location>
</feature>
<comment type="subunit">
    <text evidence="6">Homotetramer. Interacts with both DnaA and DnaN, acting as a bridge between these two proteins.</text>
</comment>
<keyword evidence="5 6" id="KW-0236">DNA replication inhibitor</keyword>
<comment type="function">
    <text evidence="6">Involved in control of chromosome replication initiation. Inhibits the cooperative binding of DnaA to the oriC region, thus negatively regulating initiation of chromosome replication. Inhibits the ability of DnaA-ATP to form a helix on DNA; does not disassemble preformed DnaA-DNA helices. Decreases the residence time of DnaA on the chromosome at its binding sites (oriC, replication forks and promoter-binding sites). Tethers DnaA to the replication machinery via the DNA polymerase beta sliding clamp subunit (dnaN). Associates with oriC and other DnaA targets on the chromosome in a DnaA-dependent manner.</text>
</comment>
<organism evidence="8 9">
    <name type="scientific">Desemzia incerta</name>
    <dbReference type="NCBI Taxonomy" id="82801"/>
    <lineage>
        <taxon>Bacteria</taxon>
        <taxon>Bacillati</taxon>
        <taxon>Bacillota</taxon>
        <taxon>Bacilli</taxon>
        <taxon>Lactobacillales</taxon>
        <taxon>Carnobacteriaceae</taxon>
        <taxon>Desemzia</taxon>
    </lineage>
</organism>
<evidence type="ECO:0000313" key="8">
    <source>
        <dbReference type="EMBL" id="SFQ44897.1"/>
    </source>
</evidence>
<sequence length="122" mass="14109">MISVGEKMDKKALFDSFNRLENDAGETLNRISELKDEVEALVEENASLRIENQHLRDRLTDLEKQQEDANKEASGTEMSKSRLNLEKIYEDGFHVCNVFYGSRRVNDESCAFCLNVIYGERR</sequence>
<gene>
    <name evidence="6" type="primary">yabA</name>
    <name evidence="8" type="ORF">SAMN04488506_2091</name>
</gene>
<evidence type="ECO:0000256" key="6">
    <source>
        <dbReference type="HAMAP-Rule" id="MF_01159"/>
    </source>
</evidence>
<dbReference type="HAMAP" id="MF_01159">
    <property type="entry name" value="YabA"/>
    <property type="match status" value="1"/>
</dbReference>
<accession>A0A1I5YLX4</accession>
<keyword evidence="1 6" id="KW-0963">Cytoplasm</keyword>
<feature type="compositionally biased region" description="Basic and acidic residues" evidence="7">
    <location>
        <begin position="59"/>
        <end position="71"/>
    </location>
</feature>
<feature type="binding site" evidence="6">
    <location>
        <position position="96"/>
    </location>
    <ligand>
        <name>Zn(2+)</name>
        <dbReference type="ChEBI" id="CHEBI:29105"/>
    </ligand>
</feature>
<dbReference type="InterPro" id="IPR010377">
    <property type="entry name" value="YabA"/>
</dbReference>
<protein>
    <recommendedName>
        <fullName evidence="6">Replication initiation control protein YabA</fullName>
    </recommendedName>
</protein>
<evidence type="ECO:0000256" key="1">
    <source>
        <dbReference type="ARBA" id="ARBA00022490"/>
    </source>
</evidence>
<comment type="cofactor">
    <cofactor evidence="6">
        <name>Zn(2+)</name>
        <dbReference type="ChEBI" id="CHEBI:29105"/>
    </cofactor>
    <text evidence="6">Binds 1 zinc ion per subunit.</text>
</comment>
<proteinExistence type="inferred from homology"/>
<reference evidence="8 9" key="1">
    <citation type="submission" date="2016-10" db="EMBL/GenBank/DDBJ databases">
        <authorList>
            <person name="de Groot N.N."/>
        </authorList>
    </citation>
    <scope>NUCLEOTIDE SEQUENCE [LARGE SCALE GENOMIC DNA]</scope>
    <source>
        <strain evidence="8 9">DSM 20581</strain>
    </source>
</reference>
<keyword evidence="4 6" id="KW-0862">Zinc</keyword>
<dbReference type="STRING" id="82801.SAMN04488506_2091"/>
<dbReference type="AlphaFoldDB" id="A0A1I5YLX4"/>
<feature type="binding site" evidence="6">
    <location>
        <position position="110"/>
    </location>
    <ligand>
        <name>Zn(2+)</name>
        <dbReference type="ChEBI" id="CHEBI:29105"/>
    </ligand>
</feature>
<dbReference type="Proteomes" id="UP000199136">
    <property type="component" value="Unassembled WGS sequence"/>
</dbReference>
<dbReference type="GO" id="GO:0043590">
    <property type="term" value="C:bacterial nucleoid"/>
    <property type="evidence" value="ECO:0007669"/>
    <property type="project" value="UniProtKB-UniRule"/>
</dbReference>
<dbReference type="PIRSF" id="PIRSF021439">
    <property type="entry name" value="DUF972"/>
    <property type="match status" value="1"/>
</dbReference>
<evidence type="ECO:0000256" key="4">
    <source>
        <dbReference type="ARBA" id="ARBA00022833"/>
    </source>
</evidence>
<dbReference type="Gene3D" id="1.20.5.340">
    <property type="match status" value="1"/>
</dbReference>
<evidence type="ECO:0000313" key="9">
    <source>
        <dbReference type="Proteomes" id="UP000199136"/>
    </source>
</evidence>